<dbReference type="KEGG" id="lhb:D1010_08110"/>
<gene>
    <name evidence="1" type="ORF">D1010_08110</name>
</gene>
<organism evidence="1 2">
    <name type="scientific">Schleiferilactobacillus harbinensis</name>
    <dbReference type="NCBI Taxonomy" id="304207"/>
    <lineage>
        <taxon>Bacteria</taxon>
        <taxon>Bacillati</taxon>
        <taxon>Bacillota</taxon>
        <taxon>Bacilli</taxon>
        <taxon>Lactobacillales</taxon>
        <taxon>Lactobacillaceae</taxon>
        <taxon>Schleiferilactobacillus</taxon>
    </lineage>
</organism>
<evidence type="ECO:0000313" key="2">
    <source>
        <dbReference type="Proteomes" id="UP000326779"/>
    </source>
</evidence>
<dbReference type="EMBL" id="CP045143">
    <property type="protein sequence ID" value="QFR23365.1"/>
    <property type="molecule type" value="Genomic_DNA"/>
</dbReference>
<dbReference type="RefSeq" id="WP_152260693.1">
    <property type="nucleotide sequence ID" value="NZ_CP045143.1"/>
</dbReference>
<evidence type="ECO:0000313" key="1">
    <source>
        <dbReference type="EMBL" id="QFR23365.1"/>
    </source>
</evidence>
<accession>A0A5P8M542</accession>
<protein>
    <submittedName>
        <fullName evidence="1">Uncharacterized protein</fullName>
    </submittedName>
</protein>
<reference evidence="1 2" key="1">
    <citation type="submission" date="2019-10" db="EMBL/GenBank/DDBJ databases">
        <title>The completed genome of Lactobacillus harbinensis M1.</title>
        <authorList>
            <person name="Zheng Y."/>
        </authorList>
    </citation>
    <scope>NUCLEOTIDE SEQUENCE [LARGE SCALE GENOMIC DNA]</scope>
    <source>
        <strain evidence="1 2">M1</strain>
    </source>
</reference>
<dbReference type="Proteomes" id="UP000326779">
    <property type="component" value="Chromosome"/>
</dbReference>
<dbReference type="Pfam" id="PF05256">
    <property type="entry name" value="UPF0223"/>
    <property type="match status" value="1"/>
</dbReference>
<sequence>MTKATHEYSYPLRSEWSTAEVTTVMAFYNAVEEAYEGGTATADLLDAYAAFKTVVSDKMTEKQLDAAFTEASGYSLYRAVQAAKQAAGPTVQLTGGEQRG</sequence>
<name>A0A5P8M542_9LACO</name>
<proteinExistence type="predicted"/>
<dbReference type="NCBIfam" id="NF003353">
    <property type="entry name" value="PRK04387.1"/>
    <property type="match status" value="1"/>
</dbReference>
<dbReference type="PIRSF" id="PIRSF037260">
    <property type="entry name" value="UPF0223"/>
    <property type="match status" value="1"/>
</dbReference>
<dbReference type="SUPFAM" id="SSF158504">
    <property type="entry name" value="BH2638-like"/>
    <property type="match status" value="1"/>
</dbReference>
<dbReference type="InterPro" id="IPR023324">
    <property type="entry name" value="BH2638-like_sf"/>
</dbReference>
<dbReference type="InterPro" id="IPR007920">
    <property type="entry name" value="UPF0223"/>
</dbReference>
<dbReference type="AlphaFoldDB" id="A0A5P8M542"/>
<dbReference type="Gene3D" id="1.10.220.80">
    <property type="entry name" value="BH2638-like"/>
    <property type="match status" value="1"/>
</dbReference>